<sequence length="324" mass="36129">MSVQQVIITDCDHEDIEIESRVLDEAIVPFVLKQCKTEDDVIREGQGAAVLLNQYAPITDRVMKSLPALKLVVRYGVGVNNVDLEAATRRGVQICNVPDYGTNEVADHALALMLSMTRKISRMTDEVRKGNWNYQTSIPIFRHSEQTVGVIGVGRIGTSFANKVNALGCKVIGYDPRISEKSNRSIPSYMELVELDELLSVSDVVSIHCPLDHARNLIGEAELRKMKPTSYLINVSRGGIIDETALDKALSEKWIAGAAVDVAEVEPLPIDSPLLRHHNFFCTPHMAWYSEQAAQELKRKVAEEAVRFLRGEAVHYPVNQIKNR</sequence>
<protein>
    <submittedName>
        <fullName evidence="7">Dehydrogenase</fullName>
    </submittedName>
</protein>
<dbReference type="SUPFAM" id="SSF52283">
    <property type="entry name" value="Formate/glycerate dehydrogenase catalytic domain-like"/>
    <property type="match status" value="1"/>
</dbReference>
<dbReference type="HOGENOM" id="CLU_019796_1_3_9"/>
<evidence type="ECO:0000313" key="7">
    <source>
        <dbReference type="EMBL" id="EST51977.1"/>
    </source>
</evidence>
<dbReference type="InterPro" id="IPR006139">
    <property type="entry name" value="D-isomer_2_OHA_DH_cat_dom"/>
</dbReference>
<proteinExistence type="inferred from homology"/>
<dbReference type="Pfam" id="PF00389">
    <property type="entry name" value="2-Hacid_dh"/>
    <property type="match status" value="1"/>
</dbReference>
<gene>
    <name evidence="7" type="ORF">T458_27225</name>
</gene>
<dbReference type="STRING" id="1408254.T458_27225"/>
<feature type="domain" description="D-isomer specific 2-hydroxyacid dehydrogenase catalytic" evidence="5">
    <location>
        <begin position="29"/>
        <end position="319"/>
    </location>
</feature>
<evidence type="ECO:0000256" key="1">
    <source>
        <dbReference type="ARBA" id="ARBA00005854"/>
    </source>
</evidence>
<evidence type="ECO:0000313" key="8">
    <source>
        <dbReference type="Proteomes" id="UP000017973"/>
    </source>
</evidence>
<dbReference type="OrthoDB" id="9805416at2"/>
<dbReference type="GO" id="GO:0003714">
    <property type="term" value="F:transcription corepressor activity"/>
    <property type="evidence" value="ECO:0007669"/>
    <property type="project" value="InterPro"/>
</dbReference>
<dbReference type="AlphaFoldDB" id="V6M0S5"/>
<dbReference type="EMBL" id="AYJU01000018">
    <property type="protein sequence ID" value="EST51977.1"/>
    <property type="molecule type" value="Genomic_DNA"/>
</dbReference>
<keyword evidence="3" id="KW-0520">NAD</keyword>
<dbReference type="GO" id="GO:0016616">
    <property type="term" value="F:oxidoreductase activity, acting on the CH-OH group of donors, NAD or NADP as acceptor"/>
    <property type="evidence" value="ECO:0007669"/>
    <property type="project" value="InterPro"/>
</dbReference>
<dbReference type="InterPro" id="IPR029752">
    <property type="entry name" value="D-isomer_DH_CS1"/>
</dbReference>
<dbReference type="PROSITE" id="PS00065">
    <property type="entry name" value="D_2_HYDROXYACID_DH_1"/>
    <property type="match status" value="1"/>
</dbReference>
<dbReference type="PROSITE" id="PS00671">
    <property type="entry name" value="D_2_HYDROXYACID_DH_3"/>
    <property type="match status" value="1"/>
</dbReference>
<dbReference type="Proteomes" id="UP000017973">
    <property type="component" value="Unassembled WGS sequence"/>
</dbReference>
<dbReference type="InterPro" id="IPR029753">
    <property type="entry name" value="D-isomer_DH_CS"/>
</dbReference>
<evidence type="ECO:0000256" key="3">
    <source>
        <dbReference type="ARBA" id="ARBA00023027"/>
    </source>
</evidence>
<dbReference type="InterPro" id="IPR043322">
    <property type="entry name" value="CtBP"/>
</dbReference>
<dbReference type="SUPFAM" id="SSF51735">
    <property type="entry name" value="NAD(P)-binding Rossmann-fold domains"/>
    <property type="match status" value="1"/>
</dbReference>
<dbReference type="InterPro" id="IPR050418">
    <property type="entry name" value="D-iso_2-hydroxyacid_DH_PdxB"/>
</dbReference>
<evidence type="ECO:0000259" key="5">
    <source>
        <dbReference type="Pfam" id="PF00389"/>
    </source>
</evidence>
<dbReference type="CDD" id="cd05299">
    <property type="entry name" value="CtBP_dh"/>
    <property type="match status" value="1"/>
</dbReference>
<keyword evidence="2 4" id="KW-0560">Oxidoreductase</keyword>
<dbReference type="Pfam" id="PF02826">
    <property type="entry name" value="2-Hacid_dh_C"/>
    <property type="match status" value="1"/>
</dbReference>
<dbReference type="GO" id="GO:0051287">
    <property type="term" value="F:NAD binding"/>
    <property type="evidence" value="ECO:0007669"/>
    <property type="project" value="InterPro"/>
</dbReference>
<dbReference type="RefSeq" id="WP_023559163.1">
    <property type="nucleotide sequence ID" value="NZ_KI629786.1"/>
</dbReference>
<keyword evidence="8" id="KW-1185">Reference proteome</keyword>
<evidence type="ECO:0000256" key="4">
    <source>
        <dbReference type="RuleBase" id="RU003719"/>
    </source>
</evidence>
<dbReference type="eggNOG" id="COG1052">
    <property type="taxonomic scope" value="Bacteria"/>
</dbReference>
<accession>V6M0S5</accession>
<comment type="caution">
    <text evidence="7">The sequence shown here is derived from an EMBL/GenBank/DDBJ whole genome shotgun (WGS) entry which is preliminary data.</text>
</comment>
<reference evidence="7 8" key="1">
    <citation type="journal article" date="2014" name="Genome Announc.">
        <title>Draft Genome Sequence of Brevibacillus panacihumi Strain W25, a Halotolerant Hydrocarbon-Degrading Bacterium.</title>
        <authorList>
            <person name="Wang X."/>
            <person name="Jin D."/>
            <person name="Zhou L."/>
            <person name="Wu L."/>
            <person name="An W."/>
            <person name="Chen Y."/>
            <person name="Zhao L."/>
        </authorList>
    </citation>
    <scope>NUCLEOTIDE SEQUENCE [LARGE SCALE GENOMIC DNA]</scope>
    <source>
        <strain evidence="7 8">W25</strain>
    </source>
</reference>
<dbReference type="PANTHER" id="PTHR43761:SF1">
    <property type="entry name" value="D-ISOMER SPECIFIC 2-HYDROXYACID DEHYDROGENASE CATALYTIC DOMAIN-CONTAINING PROTEIN-RELATED"/>
    <property type="match status" value="1"/>
</dbReference>
<dbReference type="FunFam" id="3.40.50.720:FF:000203">
    <property type="entry name" value="D-3-phosphoglycerate dehydrogenase (SerA)"/>
    <property type="match status" value="1"/>
</dbReference>
<name>V6M0S5_9BACL</name>
<evidence type="ECO:0000259" key="6">
    <source>
        <dbReference type="Pfam" id="PF02826"/>
    </source>
</evidence>
<dbReference type="InterPro" id="IPR006140">
    <property type="entry name" value="D-isomer_DH_NAD-bd"/>
</dbReference>
<evidence type="ECO:0000256" key="2">
    <source>
        <dbReference type="ARBA" id="ARBA00023002"/>
    </source>
</evidence>
<organism evidence="7 8">
    <name type="scientific">Brevibacillus panacihumi W25</name>
    <dbReference type="NCBI Taxonomy" id="1408254"/>
    <lineage>
        <taxon>Bacteria</taxon>
        <taxon>Bacillati</taxon>
        <taxon>Bacillota</taxon>
        <taxon>Bacilli</taxon>
        <taxon>Bacillales</taxon>
        <taxon>Paenibacillaceae</taxon>
        <taxon>Brevibacillus</taxon>
    </lineage>
</organism>
<dbReference type="Gene3D" id="3.40.50.720">
    <property type="entry name" value="NAD(P)-binding Rossmann-like Domain"/>
    <property type="match status" value="2"/>
</dbReference>
<dbReference type="PATRIC" id="fig|1408254.3.peg.5296"/>
<feature type="domain" description="D-isomer specific 2-hydroxyacid dehydrogenase NAD-binding" evidence="6">
    <location>
        <begin position="110"/>
        <end position="287"/>
    </location>
</feature>
<dbReference type="InterPro" id="IPR036291">
    <property type="entry name" value="NAD(P)-bd_dom_sf"/>
</dbReference>
<dbReference type="PANTHER" id="PTHR43761">
    <property type="entry name" value="D-ISOMER SPECIFIC 2-HYDROXYACID DEHYDROGENASE FAMILY PROTEIN (AFU_ORTHOLOGUE AFUA_1G13630)"/>
    <property type="match status" value="1"/>
</dbReference>
<comment type="similarity">
    <text evidence="1 4">Belongs to the D-isomer specific 2-hydroxyacid dehydrogenase family.</text>
</comment>